<organism evidence="2 3">
    <name type="scientific">Leuconostoc falkenbergense</name>
    <dbReference type="NCBI Taxonomy" id="2766470"/>
    <lineage>
        <taxon>Bacteria</taxon>
        <taxon>Bacillati</taxon>
        <taxon>Bacillota</taxon>
        <taxon>Bacilli</taxon>
        <taxon>Lactobacillales</taxon>
        <taxon>Lactobacillaceae</taxon>
        <taxon>Leuconostoc</taxon>
    </lineage>
</organism>
<dbReference type="SUPFAM" id="SSF52172">
    <property type="entry name" value="CheY-like"/>
    <property type="match status" value="1"/>
</dbReference>
<dbReference type="InterPro" id="IPR011006">
    <property type="entry name" value="CheY-like_superfamily"/>
</dbReference>
<gene>
    <name evidence="2" type="ORF">QUE93_07990</name>
</gene>
<dbReference type="RefSeq" id="WP_289456858.1">
    <property type="nucleotide sequence ID" value="NZ_JAUCAQ010000017.1"/>
</dbReference>
<proteinExistence type="predicted"/>
<dbReference type="InterPro" id="IPR001789">
    <property type="entry name" value="Sig_transdc_resp-reg_receiver"/>
</dbReference>
<accession>A0ABT7S070</accession>
<protein>
    <submittedName>
        <fullName evidence="2">Response regulator</fullName>
    </submittedName>
</protein>
<dbReference type="Proteomes" id="UP001242903">
    <property type="component" value="Unassembled WGS sequence"/>
</dbReference>
<reference evidence="2 3" key="1">
    <citation type="submission" date="2023-06" db="EMBL/GenBank/DDBJ databases">
        <title>Draft Genome Sequences of lactic acid bacteria strains isolated from fermented milk products.</title>
        <authorList>
            <person name="Elcheninov A.G."/>
            <person name="Klyukina A."/>
            <person name="Zayulina K.S."/>
            <person name="Gavirova L.A."/>
            <person name="Shcherbakova P.A."/>
            <person name="Shestakov A.I."/>
            <person name="Kublanov I.V."/>
            <person name="Kochetkova T.V."/>
        </authorList>
    </citation>
    <scope>NUCLEOTIDE SEQUENCE [LARGE SCALE GENOMIC DNA]</scope>
    <source>
        <strain evidence="2 3">TOM.81</strain>
    </source>
</reference>
<dbReference type="Gene3D" id="3.40.50.2300">
    <property type="match status" value="1"/>
</dbReference>
<dbReference type="EMBL" id="JAUCAQ010000017">
    <property type="protein sequence ID" value="MDM7646955.1"/>
    <property type="molecule type" value="Genomic_DNA"/>
</dbReference>
<evidence type="ECO:0000313" key="3">
    <source>
        <dbReference type="Proteomes" id="UP001242903"/>
    </source>
</evidence>
<sequence>MKILVIEDDMNKLQNINKVLSEKNHKITECYSYNSGLKAIIANYYDLLVLDMSLPTFDIKSSENGGRPKPFAGKEILRQLGRRQIKLKVIVVTQFEMFGDSQSPISLETLNNELREKYSSNYIGTVYYESSEKRWENQFLDILNGIGQDGKN</sequence>
<evidence type="ECO:0000313" key="2">
    <source>
        <dbReference type="EMBL" id="MDM7646955.1"/>
    </source>
</evidence>
<keyword evidence="3" id="KW-1185">Reference proteome</keyword>
<evidence type="ECO:0000259" key="1">
    <source>
        <dbReference type="Pfam" id="PF00072"/>
    </source>
</evidence>
<dbReference type="Pfam" id="PF00072">
    <property type="entry name" value="Response_reg"/>
    <property type="match status" value="1"/>
</dbReference>
<comment type="caution">
    <text evidence="2">The sequence shown here is derived from an EMBL/GenBank/DDBJ whole genome shotgun (WGS) entry which is preliminary data.</text>
</comment>
<feature type="domain" description="Response regulatory" evidence="1">
    <location>
        <begin position="3"/>
        <end position="97"/>
    </location>
</feature>
<name>A0ABT7S070_9LACO</name>